<comment type="caution">
    <text evidence="1">The sequence shown here is derived from an EMBL/GenBank/DDBJ whole genome shotgun (WGS) entry which is preliminary data.</text>
</comment>
<feature type="non-terminal residue" evidence="1">
    <location>
        <position position="1"/>
    </location>
</feature>
<proteinExistence type="predicted"/>
<sequence length="66" mass="7301">IQMAAHRRNARRVPLDSDQPLDTATFMAAMNSMATAMRDSNAAIRESAAATNRAMEYVRRRGCSTN</sequence>
<protein>
    <submittedName>
        <fullName evidence="1">Uncharacterized protein</fullName>
    </submittedName>
</protein>
<reference evidence="1 2" key="1">
    <citation type="journal article" date="2023" name="Plants (Basel)">
        <title>Bridging the Gap: Combining Genomics and Transcriptomics Approaches to Understand Stylosanthes scabra, an Orphan Legume from the Brazilian Caatinga.</title>
        <authorList>
            <person name="Ferreira-Neto J.R.C."/>
            <person name="da Silva M.D."/>
            <person name="Binneck E."/>
            <person name="de Melo N.F."/>
            <person name="da Silva R.H."/>
            <person name="de Melo A.L.T.M."/>
            <person name="Pandolfi V."/>
            <person name="Bustamante F.O."/>
            <person name="Brasileiro-Vidal A.C."/>
            <person name="Benko-Iseppon A.M."/>
        </authorList>
    </citation>
    <scope>NUCLEOTIDE SEQUENCE [LARGE SCALE GENOMIC DNA]</scope>
    <source>
        <tissue evidence="1">Leaves</tissue>
    </source>
</reference>
<dbReference type="Proteomes" id="UP001341840">
    <property type="component" value="Unassembled WGS sequence"/>
</dbReference>
<organism evidence="1 2">
    <name type="scientific">Stylosanthes scabra</name>
    <dbReference type="NCBI Taxonomy" id="79078"/>
    <lineage>
        <taxon>Eukaryota</taxon>
        <taxon>Viridiplantae</taxon>
        <taxon>Streptophyta</taxon>
        <taxon>Embryophyta</taxon>
        <taxon>Tracheophyta</taxon>
        <taxon>Spermatophyta</taxon>
        <taxon>Magnoliopsida</taxon>
        <taxon>eudicotyledons</taxon>
        <taxon>Gunneridae</taxon>
        <taxon>Pentapetalae</taxon>
        <taxon>rosids</taxon>
        <taxon>fabids</taxon>
        <taxon>Fabales</taxon>
        <taxon>Fabaceae</taxon>
        <taxon>Papilionoideae</taxon>
        <taxon>50 kb inversion clade</taxon>
        <taxon>dalbergioids sensu lato</taxon>
        <taxon>Dalbergieae</taxon>
        <taxon>Pterocarpus clade</taxon>
        <taxon>Stylosanthes</taxon>
    </lineage>
</organism>
<dbReference type="EMBL" id="JASCZI010000881">
    <property type="protein sequence ID" value="MED6113692.1"/>
    <property type="molecule type" value="Genomic_DNA"/>
</dbReference>
<gene>
    <name evidence="1" type="ORF">PIB30_073142</name>
</gene>
<keyword evidence="2" id="KW-1185">Reference proteome</keyword>
<accession>A0ABU6QPE8</accession>
<evidence type="ECO:0000313" key="2">
    <source>
        <dbReference type="Proteomes" id="UP001341840"/>
    </source>
</evidence>
<name>A0ABU6QPE8_9FABA</name>
<evidence type="ECO:0000313" key="1">
    <source>
        <dbReference type="EMBL" id="MED6113692.1"/>
    </source>
</evidence>